<keyword evidence="2" id="KW-1185">Reference proteome</keyword>
<dbReference type="KEGG" id="api:100569111"/>
<name>A0A8R2D4W9_ACYPI</name>
<evidence type="ECO:0000313" key="1">
    <source>
        <dbReference type="EnsemblMetazoa" id="XP_016661593.1"/>
    </source>
</evidence>
<organism evidence="1 2">
    <name type="scientific">Acyrthosiphon pisum</name>
    <name type="common">Pea aphid</name>
    <dbReference type="NCBI Taxonomy" id="7029"/>
    <lineage>
        <taxon>Eukaryota</taxon>
        <taxon>Metazoa</taxon>
        <taxon>Ecdysozoa</taxon>
        <taxon>Arthropoda</taxon>
        <taxon>Hexapoda</taxon>
        <taxon>Insecta</taxon>
        <taxon>Pterygota</taxon>
        <taxon>Neoptera</taxon>
        <taxon>Paraneoptera</taxon>
        <taxon>Hemiptera</taxon>
        <taxon>Sternorrhyncha</taxon>
        <taxon>Aphidomorpha</taxon>
        <taxon>Aphidoidea</taxon>
        <taxon>Aphididae</taxon>
        <taxon>Macrosiphini</taxon>
        <taxon>Acyrthosiphon</taxon>
    </lineage>
</organism>
<reference evidence="2" key="1">
    <citation type="submission" date="2010-06" db="EMBL/GenBank/DDBJ databases">
        <authorList>
            <person name="Jiang H."/>
            <person name="Abraham K."/>
            <person name="Ali S."/>
            <person name="Alsbrooks S.L."/>
            <person name="Anim B.N."/>
            <person name="Anosike U.S."/>
            <person name="Attaway T."/>
            <person name="Bandaranaike D.P."/>
            <person name="Battles P.K."/>
            <person name="Bell S.N."/>
            <person name="Bell A.V."/>
            <person name="Beltran B."/>
            <person name="Bickham C."/>
            <person name="Bustamante Y."/>
            <person name="Caleb T."/>
            <person name="Canada A."/>
            <person name="Cardenas V."/>
            <person name="Carter K."/>
            <person name="Chacko J."/>
            <person name="Chandrabose M.N."/>
            <person name="Chavez D."/>
            <person name="Chavez A."/>
            <person name="Chen L."/>
            <person name="Chu H.-S."/>
            <person name="Claassen K.J."/>
            <person name="Cockrell R."/>
            <person name="Collins M."/>
            <person name="Cooper J.A."/>
            <person name="Cree A."/>
            <person name="Curry S.M."/>
            <person name="Da Y."/>
            <person name="Dao M.D."/>
            <person name="Das B."/>
            <person name="Davila M.-L."/>
            <person name="Davy-Carroll L."/>
            <person name="Denson S."/>
            <person name="Dinh H."/>
            <person name="Ebong V.E."/>
            <person name="Edwards J.R."/>
            <person name="Egan A."/>
            <person name="El-Daye J."/>
            <person name="Escobedo L."/>
            <person name="Fernandez S."/>
            <person name="Fernando P.R."/>
            <person name="Flagg N."/>
            <person name="Forbes L.D."/>
            <person name="Fowler R.G."/>
            <person name="Fu Q."/>
            <person name="Gabisi R.A."/>
            <person name="Ganer J."/>
            <person name="Garbino Pronczuk A."/>
            <person name="Garcia R.M."/>
            <person name="Garner T."/>
            <person name="Garrett T.E."/>
            <person name="Gonzalez D.A."/>
            <person name="Hamid H."/>
            <person name="Hawkins E.S."/>
            <person name="Hirani K."/>
            <person name="Hogues M.E."/>
            <person name="Hollins B."/>
            <person name="Hsiao C.-H."/>
            <person name="Jabil R."/>
            <person name="James M.L."/>
            <person name="Jhangiani S.N."/>
            <person name="Johnson B."/>
            <person name="Johnson Q."/>
            <person name="Joshi V."/>
            <person name="Kalu J.B."/>
            <person name="Kam C."/>
            <person name="Kashfia A."/>
            <person name="Keebler J."/>
            <person name="Kisamo H."/>
            <person name="Kovar C.L."/>
            <person name="Lago L.A."/>
            <person name="Lai C.-Y."/>
            <person name="Laidlaw J."/>
            <person name="Lara F."/>
            <person name="Le T.-K."/>
            <person name="Lee S.L."/>
            <person name="Legall F.H."/>
            <person name="Lemon S.J."/>
            <person name="Lewis L.R."/>
            <person name="Li B."/>
            <person name="Liu Y."/>
            <person name="Liu Y.-S."/>
            <person name="Lopez J."/>
            <person name="Lozado R.J."/>
            <person name="Lu J."/>
            <person name="Madu R.C."/>
            <person name="Maheshwari M."/>
            <person name="Maheshwari R."/>
            <person name="Malloy K."/>
            <person name="Martinez E."/>
            <person name="Mathew T."/>
            <person name="Mercado I.C."/>
            <person name="Mercado C."/>
            <person name="Meyer B."/>
            <person name="Montgomery K."/>
            <person name="Morgan M.B."/>
            <person name="Munidasa M."/>
            <person name="Nazareth L.V."/>
            <person name="Nelson J."/>
            <person name="Ng B.M."/>
            <person name="Nguyen N.B."/>
            <person name="Nguyen P.Q."/>
            <person name="Nguyen T."/>
            <person name="Obregon M."/>
            <person name="Okwuonu G.O."/>
            <person name="Onwere C.G."/>
            <person name="Orozco G."/>
            <person name="Parra A."/>
            <person name="Patel S."/>
            <person name="Patil S."/>
            <person name="Perez A."/>
            <person name="Perez Y."/>
            <person name="Pham C."/>
            <person name="Primus E.L."/>
            <person name="Pu L.-L."/>
            <person name="Puazo M."/>
            <person name="Qin X."/>
            <person name="Quiroz J.B."/>
            <person name="Reese J."/>
            <person name="Richards S."/>
            <person name="Rives C.M."/>
            <person name="Robberts R."/>
            <person name="Ruiz S.J."/>
            <person name="Ruiz M.J."/>
            <person name="Santibanez J."/>
            <person name="Schneider B.W."/>
            <person name="Sisson I."/>
            <person name="Smith M."/>
            <person name="Sodergren E."/>
            <person name="Song X.-Z."/>
            <person name="Song B.B."/>
            <person name="Summersgill H."/>
            <person name="Thelus R."/>
            <person name="Thornton R.D."/>
            <person name="Trejos Z.Y."/>
            <person name="Usmani K."/>
            <person name="Vattathil S."/>
            <person name="Villasana D."/>
            <person name="Walker D.L."/>
            <person name="Wang S."/>
            <person name="Wang K."/>
            <person name="White C.S."/>
            <person name="Williams A.C."/>
            <person name="Williamson J."/>
            <person name="Wilson K."/>
            <person name="Woghiren I.O."/>
            <person name="Woodworth J.R."/>
            <person name="Worley K.C."/>
            <person name="Wright R.A."/>
            <person name="Wu W."/>
            <person name="Young L."/>
            <person name="Zhang L."/>
            <person name="Zhang J."/>
            <person name="Zhu Y."/>
            <person name="Muzny D.M."/>
            <person name="Weinstock G."/>
            <person name="Gibbs R.A."/>
        </authorList>
    </citation>
    <scope>NUCLEOTIDE SEQUENCE [LARGE SCALE GENOMIC DNA]</scope>
    <source>
        <strain evidence="2">LSR1</strain>
    </source>
</reference>
<dbReference type="EnsemblMetazoa" id="XM_016806104.1">
    <property type="protein sequence ID" value="XP_016661593.1"/>
    <property type="gene ID" value="LOC100569111"/>
</dbReference>
<proteinExistence type="predicted"/>
<evidence type="ECO:0000313" key="2">
    <source>
        <dbReference type="Proteomes" id="UP000007819"/>
    </source>
</evidence>
<dbReference type="RefSeq" id="XP_016661593.1">
    <property type="nucleotide sequence ID" value="XM_016806104.1"/>
</dbReference>
<dbReference type="GeneID" id="100569111"/>
<dbReference type="OrthoDB" id="6615917at2759"/>
<accession>A0A8R2D4W9</accession>
<protein>
    <submittedName>
        <fullName evidence="1">Uncharacterized protein</fullName>
    </submittedName>
</protein>
<sequence length="276" mass="31504">MASANSVPENKGNSVENVCEVNVMALKMKENYQKNATAAAKQQAAPPANVYINIAGRAVTMANAPIRSNNNQQNCEDVESMKGTFSWKIIAGYYIPYIIRVINGDLLKFVSVRMAETQLLSNYLHYLHDDICKCTSVKSSIITESEAKLLNEINQRHADYIYGKKMFFAGQDYIVRLDEVDEFYKFIEVCYKKLMCNITPVSTEKCGFIRINSTSVVPYCIEDNRKLVPLFYLEGKTEIVERRAVKFENWNLAYLKFFVQSTLGNLKLKGKKNLNY</sequence>
<reference evidence="1" key="2">
    <citation type="submission" date="2022-06" db="UniProtKB">
        <authorList>
            <consortium name="EnsemblMetazoa"/>
        </authorList>
    </citation>
    <scope>IDENTIFICATION</scope>
</reference>
<dbReference type="AlphaFoldDB" id="A0A8R2D4W9"/>
<dbReference type="Proteomes" id="UP000007819">
    <property type="component" value="Chromosome X"/>
</dbReference>